<evidence type="ECO:0000256" key="2">
    <source>
        <dbReference type="ARBA" id="ARBA00001946"/>
    </source>
</evidence>
<evidence type="ECO:0000259" key="7">
    <source>
        <dbReference type="PROSITE" id="PS51462"/>
    </source>
</evidence>
<evidence type="ECO:0000256" key="5">
    <source>
        <dbReference type="ARBA" id="ARBA00022842"/>
    </source>
</evidence>
<dbReference type="PANTHER" id="PTHR12992:SF11">
    <property type="entry name" value="MITOCHONDRIAL COENZYME A DIPHOSPHATASE NUDT8"/>
    <property type="match status" value="1"/>
</dbReference>
<dbReference type="Pfam" id="PF00293">
    <property type="entry name" value="NUDIX"/>
    <property type="match status" value="1"/>
</dbReference>
<dbReference type="GO" id="GO:0046872">
    <property type="term" value="F:metal ion binding"/>
    <property type="evidence" value="ECO:0007669"/>
    <property type="project" value="UniProtKB-KW"/>
</dbReference>
<dbReference type="EMBL" id="JAPJZI010000001">
    <property type="protein sequence ID" value="MDA5397329.1"/>
    <property type="molecule type" value="Genomic_DNA"/>
</dbReference>
<dbReference type="Gene3D" id="3.90.79.10">
    <property type="entry name" value="Nucleoside Triphosphate Pyrophosphohydrolase"/>
    <property type="match status" value="1"/>
</dbReference>
<dbReference type="Proteomes" id="UP001151234">
    <property type="component" value="Unassembled WGS sequence"/>
</dbReference>
<comment type="cofactor">
    <cofactor evidence="1">
        <name>Mn(2+)</name>
        <dbReference type="ChEBI" id="CHEBI:29035"/>
    </cofactor>
</comment>
<dbReference type="SUPFAM" id="SSF55811">
    <property type="entry name" value="Nudix"/>
    <property type="match status" value="1"/>
</dbReference>
<feature type="domain" description="Nudix hydrolase" evidence="7">
    <location>
        <begin position="47"/>
        <end position="179"/>
    </location>
</feature>
<evidence type="ECO:0000313" key="9">
    <source>
        <dbReference type="Proteomes" id="UP001151234"/>
    </source>
</evidence>
<reference evidence="8" key="1">
    <citation type="submission" date="2022-11" db="EMBL/GenBank/DDBJ databases">
        <title>Draft genome sequence of Hoeflea poritis E7-10 and Hoeflea prorocentri PM5-8, separated from scleractinian coral Porites lutea and marine dinoflagellate.</title>
        <authorList>
            <person name="Zhang G."/>
            <person name="Wei Q."/>
            <person name="Cai L."/>
        </authorList>
    </citation>
    <scope>NUCLEOTIDE SEQUENCE</scope>
    <source>
        <strain evidence="8">PM5-8</strain>
    </source>
</reference>
<dbReference type="GO" id="GO:0010945">
    <property type="term" value="F:coenzyme A diphosphatase activity"/>
    <property type="evidence" value="ECO:0007669"/>
    <property type="project" value="InterPro"/>
</dbReference>
<evidence type="ECO:0000256" key="6">
    <source>
        <dbReference type="ARBA" id="ARBA00023211"/>
    </source>
</evidence>
<proteinExistence type="predicted"/>
<evidence type="ECO:0000256" key="3">
    <source>
        <dbReference type="ARBA" id="ARBA00022723"/>
    </source>
</evidence>
<dbReference type="InterPro" id="IPR000086">
    <property type="entry name" value="NUDIX_hydrolase_dom"/>
</dbReference>
<keyword evidence="3" id="KW-0479">Metal-binding</keyword>
<dbReference type="AlphaFoldDB" id="A0A9X3ZFU7"/>
<dbReference type="PROSITE" id="PS51462">
    <property type="entry name" value="NUDIX"/>
    <property type="match status" value="1"/>
</dbReference>
<evidence type="ECO:0000313" key="8">
    <source>
        <dbReference type="EMBL" id="MDA5397329.1"/>
    </source>
</evidence>
<dbReference type="RefSeq" id="WP_267988793.1">
    <property type="nucleotide sequence ID" value="NZ_JAPJZI010000001.1"/>
</dbReference>
<keyword evidence="5" id="KW-0460">Magnesium</keyword>
<keyword evidence="9" id="KW-1185">Reference proteome</keyword>
<name>A0A9X3ZFU7_9HYPH</name>
<dbReference type="InterPro" id="IPR045121">
    <property type="entry name" value="CoAse"/>
</dbReference>
<protein>
    <submittedName>
        <fullName evidence="8">CoA pyrophosphatase</fullName>
    </submittedName>
</protein>
<dbReference type="NCBIfam" id="NF007980">
    <property type="entry name" value="PRK10707.1"/>
    <property type="match status" value="1"/>
</dbReference>
<gene>
    <name evidence="8" type="ORF">OQ273_01980</name>
</gene>
<sequence length="210" mass="23938">MSDFKETAFSAEAFRARAAREYGDADERRYGDHILNADVIEHLSKKPLREAAVLVPLVDHGAQSNILLTQRTQSMRTHSGQVAFPGGAIDPEDGSPEIAAMREAEEEIGLPRSYVEPVGRLPHYLTVSGFRITPVLAVIREDYPMTINRHEVDDAFEVPFSFLMNPTNHIRESRIWEGKERHFYTMPYGERYIWGVTAGILRTLYERLYA</sequence>
<keyword evidence="4" id="KW-0378">Hydrolase</keyword>
<comment type="cofactor">
    <cofactor evidence="2">
        <name>Mg(2+)</name>
        <dbReference type="ChEBI" id="CHEBI:18420"/>
    </cofactor>
</comment>
<evidence type="ECO:0000256" key="1">
    <source>
        <dbReference type="ARBA" id="ARBA00001936"/>
    </source>
</evidence>
<dbReference type="PANTHER" id="PTHR12992">
    <property type="entry name" value="NUDIX HYDROLASE"/>
    <property type="match status" value="1"/>
</dbReference>
<dbReference type="CDD" id="cd03426">
    <property type="entry name" value="NUDIX_CoAse_Nudt7"/>
    <property type="match status" value="1"/>
</dbReference>
<comment type="caution">
    <text evidence="8">The sequence shown here is derived from an EMBL/GenBank/DDBJ whole genome shotgun (WGS) entry which is preliminary data.</text>
</comment>
<organism evidence="8 9">
    <name type="scientific">Hoeflea prorocentri</name>
    <dbReference type="NCBI Taxonomy" id="1922333"/>
    <lineage>
        <taxon>Bacteria</taxon>
        <taxon>Pseudomonadati</taxon>
        <taxon>Pseudomonadota</taxon>
        <taxon>Alphaproteobacteria</taxon>
        <taxon>Hyphomicrobiales</taxon>
        <taxon>Rhizobiaceae</taxon>
        <taxon>Hoeflea</taxon>
    </lineage>
</organism>
<evidence type="ECO:0000256" key="4">
    <source>
        <dbReference type="ARBA" id="ARBA00022801"/>
    </source>
</evidence>
<accession>A0A9X3ZFU7</accession>
<dbReference type="InterPro" id="IPR015797">
    <property type="entry name" value="NUDIX_hydrolase-like_dom_sf"/>
</dbReference>
<keyword evidence="6" id="KW-0464">Manganese</keyword>